<feature type="signal peptide" evidence="1">
    <location>
        <begin position="1"/>
        <end position="27"/>
    </location>
</feature>
<dbReference type="AlphaFoldDB" id="A0A518BU78"/>
<evidence type="ECO:0000313" key="2">
    <source>
        <dbReference type="EMBL" id="QDU70487.1"/>
    </source>
</evidence>
<keyword evidence="3" id="KW-1185">Reference proteome</keyword>
<evidence type="ECO:0008006" key="4">
    <source>
        <dbReference type="Google" id="ProtNLM"/>
    </source>
</evidence>
<keyword evidence="1" id="KW-0732">Signal</keyword>
<gene>
    <name evidence="2" type="ORF">Pan265_03150</name>
</gene>
<dbReference type="EMBL" id="CP036280">
    <property type="protein sequence ID" value="QDU70487.1"/>
    <property type="molecule type" value="Genomic_DNA"/>
</dbReference>
<accession>A0A518BU78</accession>
<feature type="chain" id="PRO_5021988646" description="PEP-CTERM protein-sorting domain-containing protein" evidence="1">
    <location>
        <begin position="28"/>
        <end position="212"/>
    </location>
</feature>
<dbReference type="Proteomes" id="UP000320386">
    <property type="component" value="Chromosome"/>
</dbReference>
<organism evidence="2 3">
    <name type="scientific">Mucisphaera calidilacus</name>
    <dbReference type="NCBI Taxonomy" id="2527982"/>
    <lineage>
        <taxon>Bacteria</taxon>
        <taxon>Pseudomonadati</taxon>
        <taxon>Planctomycetota</taxon>
        <taxon>Phycisphaerae</taxon>
        <taxon>Phycisphaerales</taxon>
        <taxon>Phycisphaeraceae</taxon>
        <taxon>Mucisphaera</taxon>
    </lineage>
</organism>
<evidence type="ECO:0000313" key="3">
    <source>
        <dbReference type="Proteomes" id="UP000320386"/>
    </source>
</evidence>
<evidence type="ECO:0000256" key="1">
    <source>
        <dbReference type="SAM" id="SignalP"/>
    </source>
</evidence>
<proteinExistence type="predicted"/>
<reference evidence="2 3" key="1">
    <citation type="submission" date="2019-02" db="EMBL/GenBank/DDBJ databases">
        <title>Deep-cultivation of Planctomycetes and their phenomic and genomic characterization uncovers novel biology.</title>
        <authorList>
            <person name="Wiegand S."/>
            <person name="Jogler M."/>
            <person name="Boedeker C."/>
            <person name="Pinto D."/>
            <person name="Vollmers J."/>
            <person name="Rivas-Marin E."/>
            <person name="Kohn T."/>
            <person name="Peeters S.H."/>
            <person name="Heuer A."/>
            <person name="Rast P."/>
            <person name="Oberbeckmann S."/>
            <person name="Bunk B."/>
            <person name="Jeske O."/>
            <person name="Meyerdierks A."/>
            <person name="Storesund J.E."/>
            <person name="Kallscheuer N."/>
            <person name="Luecker S."/>
            <person name="Lage O.M."/>
            <person name="Pohl T."/>
            <person name="Merkel B.J."/>
            <person name="Hornburger P."/>
            <person name="Mueller R.-W."/>
            <person name="Bruemmer F."/>
            <person name="Labrenz M."/>
            <person name="Spormann A.M."/>
            <person name="Op den Camp H."/>
            <person name="Overmann J."/>
            <person name="Amann R."/>
            <person name="Jetten M.S.M."/>
            <person name="Mascher T."/>
            <person name="Medema M.H."/>
            <person name="Devos D.P."/>
            <person name="Kaster A.-K."/>
            <person name="Ovreas L."/>
            <person name="Rohde M."/>
            <person name="Galperin M.Y."/>
            <person name="Jogler C."/>
        </authorList>
    </citation>
    <scope>NUCLEOTIDE SEQUENCE [LARGE SCALE GENOMIC DNA]</scope>
    <source>
        <strain evidence="2 3">Pan265</strain>
    </source>
</reference>
<dbReference type="KEGG" id="mcad:Pan265_03150"/>
<sequence precursor="true">MFSHCFTGSVSTLTVVFALAIPGGVSADVVFMEDFESADTSGGNATMAQITVTGGYNAPNIIGNFATNLPQSSNFIFLDTDFFFTDDVPSPVSTEVLYTPDPAVVALPGYSYTLMFEAAGNFGAPGPLTYALLVDGVEVATNTVDLNVGPVVPISFSGASGAIAISLVGEATAGGYGQIQIDNITIDEVAVPEPAGFVLLASGLALVRRRRS</sequence>
<protein>
    <recommendedName>
        <fullName evidence="4">PEP-CTERM protein-sorting domain-containing protein</fullName>
    </recommendedName>
</protein>
<name>A0A518BU78_9BACT</name>